<evidence type="ECO:0000313" key="2">
    <source>
        <dbReference type="Proteomes" id="UP001523263"/>
    </source>
</evidence>
<sequence>MLTTAEECMGLRLPENLRAWLLRNNLDIPEDEADDEVQRCGFGGFPDKGSFFLGVRAMERLYANRPLARGLRPAGPAGRAVLAQRVDPFPLGPGRLDGPVSMRGTAEVEGPASFGHVLVAL</sequence>
<reference evidence="1 2" key="1">
    <citation type="submission" date="2022-06" db="EMBL/GenBank/DDBJ databases">
        <title>Whole genome sequence of Streptomyces griseoincarnatus RB7AG.</title>
        <authorList>
            <person name="Ray L."/>
            <person name="Behera S."/>
            <person name="Panda A.N."/>
        </authorList>
    </citation>
    <scope>NUCLEOTIDE SEQUENCE [LARGE SCALE GENOMIC DNA]</scope>
    <source>
        <strain evidence="1 2">RB7AG</strain>
    </source>
</reference>
<evidence type="ECO:0008006" key="3">
    <source>
        <dbReference type="Google" id="ProtNLM"/>
    </source>
</evidence>
<organism evidence="1 2">
    <name type="scientific">Streptomyces griseoincarnatus</name>
    <dbReference type="NCBI Taxonomy" id="29305"/>
    <lineage>
        <taxon>Bacteria</taxon>
        <taxon>Bacillati</taxon>
        <taxon>Actinomycetota</taxon>
        <taxon>Actinomycetes</taxon>
        <taxon>Kitasatosporales</taxon>
        <taxon>Streptomycetaceae</taxon>
        <taxon>Streptomyces</taxon>
        <taxon>Streptomyces griseoincarnatus group</taxon>
    </lineage>
</organism>
<evidence type="ECO:0000313" key="1">
    <source>
        <dbReference type="EMBL" id="MCM2512126.1"/>
    </source>
</evidence>
<comment type="caution">
    <text evidence="1">The sequence shown here is derived from an EMBL/GenBank/DDBJ whole genome shotgun (WGS) entry which is preliminary data.</text>
</comment>
<gene>
    <name evidence="1" type="ORF">NC658_02475</name>
</gene>
<proteinExistence type="predicted"/>
<keyword evidence="2" id="KW-1185">Reference proteome</keyword>
<protein>
    <recommendedName>
        <fullName evidence="3">SMI1/KNR4 family protein</fullName>
    </recommendedName>
</protein>
<dbReference type="Proteomes" id="UP001523263">
    <property type="component" value="Unassembled WGS sequence"/>
</dbReference>
<accession>A0ABT0VPT5</accession>
<name>A0ABT0VPT5_STRGI</name>
<dbReference type="EMBL" id="JAMQBH010000001">
    <property type="protein sequence ID" value="MCM2512126.1"/>
    <property type="molecule type" value="Genomic_DNA"/>
</dbReference>
<dbReference type="RefSeq" id="WP_251097316.1">
    <property type="nucleotide sequence ID" value="NZ_JAMQBH010000001.1"/>
</dbReference>